<evidence type="ECO:0000313" key="11">
    <source>
        <dbReference type="Proteomes" id="UP000523139"/>
    </source>
</evidence>
<gene>
    <name evidence="10" type="ORF">HGQ17_05005</name>
</gene>
<keyword evidence="6 9" id="KW-1133">Transmembrane helix</keyword>
<evidence type="ECO:0000256" key="5">
    <source>
        <dbReference type="ARBA" id="ARBA00022692"/>
    </source>
</evidence>
<name>A0A7X8TIW2_9MICC</name>
<evidence type="ECO:0000256" key="8">
    <source>
        <dbReference type="SAM" id="MobiDB-lite"/>
    </source>
</evidence>
<organism evidence="10 11">
    <name type="scientific">Nesterenkonia sedimenti</name>
    <dbReference type="NCBI Taxonomy" id="1463632"/>
    <lineage>
        <taxon>Bacteria</taxon>
        <taxon>Bacillati</taxon>
        <taxon>Actinomycetota</taxon>
        <taxon>Actinomycetes</taxon>
        <taxon>Micrococcales</taxon>
        <taxon>Micrococcaceae</taxon>
        <taxon>Nesterenkonia</taxon>
    </lineage>
</organism>
<evidence type="ECO:0000256" key="1">
    <source>
        <dbReference type="ARBA" id="ARBA00004651"/>
    </source>
</evidence>
<dbReference type="EMBL" id="JABAHY010000003">
    <property type="protein sequence ID" value="NLS09376.1"/>
    <property type="molecule type" value="Genomic_DNA"/>
</dbReference>
<feature type="region of interest" description="Disordered" evidence="8">
    <location>
        <begin position="88"/>
        <end position="126"/>
    </location>
</feature>
<keyword evidence="7 9" id="KW-0472">Membrane</keyword>
<keyword evidence="3" id="KW-0813">Transport</keyword>
<protein>
    <recommendedName>
        <fullName evidence="12">PH regulation protein F</fullName>
    </recommendedName>
</protein>
<evidence type="ECO:0000256" key="3">
    <source>
        <dbReference type="ARBA" id="ARBA00022448"/>
    </source>
</evidence>
<dbReference type="GO" id="GO:0005886">
    <property type="term" value="C:plasma membrane"/>
    <property type="evidence" value="ECO:0007669"/>
    <property type="project" value="UniProtKB-SubCell"/>
</dbReference>
<dbReference type="PANTHER" id="PTHR34702:SF1">
    <property type="entry name" value="NA(+)_H(+) ANTIPORTER SUBUNIT F"/>
    <property type="match status" value="1"/>
</dbReference>
<keyword evidence="4" id="KW-1003">Cell membrane</keyword>
<sequence>MLDYAYWITQVLLALGALGAVYRVYKGPSVLDRVISVDVILIIVGSIMLADMAYGRHQDYILFVVVTAVIGFLGAVAIARYVAVRTPDSEDTVRQAEAQARAITGESAPEEPEAPTATSSPGAADESTSWFAALARSGFVPKRNKDDDENPTGEDNPAPGTSSNPGGGEQK</sequence>
<evidence type="ECO:0000256" key="7">
    <source>
        <dbReference type="ARBA" id="ARBA00023136"/>
    </source>
</evidence>
<comment type="caution">
    <text evidence="10">The sequence shown here is derived from an EMBL/GenBank/DDBJ whole genome shotgun (WGS) entry which is preliminary data.</text>
</comment>
<dbReference type="GO" id="GO:0015385">
    <property type="term" value="F:sodium:proton antiporter activity"/>
    <property type="evidence" value="ECO:0007669"/>
    <property type="project" value="TreeGrafter"/>
</dbReference>
<evidence type="ECO:0008006" key="12">
    <source>
        <dbReference type="Google" id="ProtNLM"/>
    </source>
</evidence>
<comment type="similarity">
    <text evidence="2">Belongs to the CPA3 antiporters (TC 2.A.63) subunit F family.</text>
</comment>
<accession>A0A7X8TIW2</accession>
<dbReference type="Pfam" id="PF04066">
    <property type="entry name" value="MrpF_PhaF"/>
    <property type="match status" value="1"/>
</dbReference>
<keyword evidence="11" id="KW-1185">Reference proteome</keyword>
<dbReference type="InterPro" id="IPR007208">
    <property type="entry name" value="MrpF/PhaF-like"/>
</dbReference>
<feature type="transmembrane region" description="Helical" evidence="9">
    <location>
        <begin position="37"/>
        <end position="54"/>
    </location>
</feature>
<feature type="transmembrane region" description="Helical" evidence="9">
    <location>
        <begin position="6"/>
        <end position="25"/>
    </location>
</feature>
<dbReference type="Proteomes" id="UP000523139">
    <property type="component" value="Unassembled WGS sequence"/>
</dbReference>
<feature type="region of interest" description="Disordered" evidence="8">
    <location>
        <begin position="138"/>
        <end position="171"/>
    </location>
</feature>
<dbReference type="PANTHER" id="PTHR34702">
    <property type="entry name" value="NA(+)/H(+) ANTIPORTER SUBUNIT F1"/>
    <property type="match status" value="1"/>
</dbReference>
<evidence type="ECO:0000256" key="6">
    <source>
        <dbReference type="ARBA" id="ARBA00022989"/>
    </source>
</evidence>
<dbReference type="AlphaFoldDB" id="A0A7X8TIW2"/>
<evidence type="ECO:0000256" key="2">
    <source>
        <dbReference type="ARBA" id="ARBA00009212"/>
    </source>
</evidence>
<evidence type="ECO:0000256" key="9">
    <source>
        <dbReference type="SAM" id="Phobius"/>
    </source>
</evidence>
<proteinExistence type="inferred from homology"/>
<evidence type="ECO:0000313" key="10">
    <source>
        <dbReference type="EMBL" id="NLS09376.1"/>
    </source>
</evidence>
<feature type="transmembrane region" description="Helical" evidence="9">
    <location>
        <begin position="60"/>
        <end position="83"/>
    </location>
</feature>
<comment type="subcellular location">
    <subcellularLocation>
        <location evidence="1">Cell membrane</location>
        <topology evidence="1">Multi-pass membrane protein</topology>
    </subcellularLocation>
</comment>
<evidence type="ECO:0000256" key="4">
    <source>
        <dbReference type="ARBA" id="ARBA00022475"/>
    </source>
</evidence>
<reference evidence="10 11" key="1">
    <citation type="submission" date="2020-04" db="EMBL/GenBank/DDBJ databases">
        <title>Nesterenkonia sp. nov., isolated from marine sediment.</title>
        <authorList>
            <person name="Zhang G."/>
        </authorList>
    </citation>
    <scope>NUCLEOTIDE SEQUENCE [LARGE SCALE GENOMIC DNA]</scope>
    <source>
        <strain evidence="10 11">MY13</strain>
    </source>
</reference>
<keyword evidence="5 9" id="KW-0812">Transmembrane</keyword>